<gene>
    <name evidence="3" type="ORF">O1G21_02955</name>
</gene>
<evidence type="ECO:0000313" key="3">
    <source>
        <dbReference type="EMBL" id="WBP84912.1"/>
    </source>
</evidence>
<feature type="domain" description="ABM" evidence="2">
    <location>
        <begin position="117"/>
        <end position="206"/>
    </location>
</feature>
<dbReference type="RefSeq" id="WP_270140484.1">
    <property type="nucleotide sequence ID" value="NZ_CP115450.1"/>
</dbReference>
<keyword evidence="1" id="KW-0472">Membrane</keyword>
<dbReference type="Pfam" id="PF03992">
    <property type="entry name" value="ABM"/>
    <property type="match status" value="1"/>
</dbReference>
<feature type="transmembrane region" description="Helical" evidence="1">
    <location>
        <begin position="301"/>
        <end position="321"/>
    </location>
</feature>
<accession>A0ABY7PWU0</accession>
<feature type="transmembrane region" description="Helical" evidence="1">
    <location>
        <begin position="230"/>
        <end position="250"/>
    </location>
</feature>
<keyword evidence="3" id="KW-0560">Oxidoreductase</keyword>
<dbReference type="PANTHER" id="PTHR40057:SF1">
    <property type="entry name" value="SLR1162 PROTEIN"/>
    <property type="match status" value="1"/>
</dbReference>
<dbReference type="GO" id="GO:0004497">
    <property type="term" value="F:monooxygenase activity"/>
    <property type="evidence" value="ECO:0007669"/>
    <property type="project" value="UniProtKB-KW"/>
</dbReference>
<keyword evidence="3" id="KW-0503">Monooxygenase</keyword>
<organism evidence="3 4">
    <name type="scientific">Kitasatospora cathayae</name>
    <dbReference type="NCBI Taxonomy" id="3004092"/>
    <lineage>
        <taxon>Bacteria</taxon>
        <taxon>Bacillati</taxon>
        <taxon>Actinomycetota</taxon>
        <taxon>Actinomycetes</taxon>
        <taxon>Kitasatosporales</taxon>
        <taxon>Streptomycetaceae</taxon>
        <taxon>Kitasatospora</taxon>
    </lineage>
</organism>
<dbReference type="PROSITE" id="PS51725">
    <property type="entry name" value="ABM"/>
    <property type="match status" value="1"/>
</dbReference>
<proteinExistence type="predicted"/>
<feature type="transmembrane region" description="Helical" evidence="1">
    <location>
        <begin position="256"/>
        <end position="280"/>
    </location>
</feature>
<dbReference type="Gene3D" id="3.30.70.100">
    <property type="match status" value="2"/>
</dbReference>
<evidence type="ECO:0000313" key="4">
    <source>
        <dbReference type="Proteomes" id="UP001212821"/>
    </source>
</evidence>
<dbReference type="EMBL" id="CP115450">
    <property type="protein sequence ID" value="WBP84912.1"/>
    <property type="molecule type" value="Genomic_DNA"/>
</dbReference>
<dbReference type="PANTHER" id="PTHR40057">
    <property type="entry name" value="SLR1162 PROTEIN"/>
    <property type="match status" value="1"/>
</dbReference>
<name>A0ABY7PWU0_9ACTN</name>
<sequence length="329" mass="37172">MNTDRHPDSGRHEDTAATAIIGQKVLPGLEREYETWQEDVNAAAAGYAGFLSAEISPPTPRQPDWVVVYRFDSIAHMQVWINSATRQRFLDAGSKYFDGPATQQVVTGGTRKADPLVTVVVTHRVHPRRVGDFLAWQDRMGQAESAFEGFRGTELFRPVEGLQDEWTTLYRFDTAEHLDAWLTSARRRELLAEGEEFSSFELRTIDNSFGSWFAFEGDRRQAPPPSETKTAVAVWVGLYPTVVLLTLVLSPLRMPLWLGLLVGNLLSSFIMSFFTMPYYVNPLLRRWLRPSPDEPSARTNLVGLGIVAAVIAFWAVVFYLVTTRFWSLP</sequence>
<dbReference type="InterPro" id="IPR011008">
    <property type="entry name" value="Dimeric_a/b-barrel"/>
</dbReference>
<dbReference type="InterPro" id="IPR038762">
    <property type="entry name" value="ABM_predict"/>
</dbReference>
<keyword evidence="1" id="KW-0812">Transmembrane</keyword>
<protein>
    <submittedName>
        <fullName evidence="3">Antibiotic biosynthesis monooxygenase</fullName>
    </submittedName>
</protein>
<dbReference type="InterPro" id="IPR007138">
    <property type="entry name" value="ABM_dom"/>
</dbReference>
<keyword evidence="4" id="KW-1185">Reference proteome</keyword>
<reference evidence="4" key="1">
    <citation type="submission" date="2022-12" db="EMBL/GenBank/DDBJ databases">
        <authorList>
            <person name="Mo P."/>
        </authorList>
    </citation>
    <scope>NUCLEOTIDE SEQUENCE [LARGE SCALE GENOMIC DNA]</scope>
    <source>
        <strain evidence="4">HUAS 3-15</strain>
    </source>
</reference>
<keyword evidence="1" id="KW-1133">Transmembrane helix</keyword>
<evidence type="ECO:0000259" key="2">
    <source>
        <dbReference type="PROSITE" id="PS51725"/>
    </source>
</evidence>
<dbReference type="Proteomes" id="UP001212821">
    <property type="component" value="Chromosome"/>
</dbReference>
<dbReference type="SUPFAM" id="SSF54909">
    <property type="entry name" value="Dimeric alpha+beta barrel"/>
    <property type="match status" value="2"/>
</dbReference>
<evidence type="ECO:0000256" key="1">
    <source>
        <dbReference type="SAM" id="Phobius"/>
    </source>
</evidence>